<gene>
    <name evidence="4" type="ORF">LT679_16405</name>
</gene>
<dbReference type="PRINTS" id="PR00080">
    <property type="entry name" value="SDRFAMILY"/>
</dbReference>
<dbReference type="PANTHER" id="PTHR43115:SF4">
    <property type="entry name" value="DEHYDROGENASE_REDUCTASE SDR FAMILY MEMBER 11"/>
    <property type="match status" value="1"/>
</dbReference>
<comment type="caution">
    <text evidence="4">The sequence shown here is derived from an EMBL/GenBank/DDBJ whole genome shotgun (WGS) entry which is preliminary data.</text>
</comment>
<evidence type="ECO:0000313" key="5">
    <source>
        <dbReference type="Proteomes" id="UP001199919"/>
    </source>
</evidence>
<protein>
    <submittedName>
        <fullName evidence="4">SDR family oxidoreductase</fullName>
    </submittedName>
</protein>
<name>A0ABS8U509_9SPHI</name>
<dbReference type="CDD" id="cd05233">
    <property type="entry name" value="SDR_c"/>
    <property type="match status" value="1"/>
</dbReference>
<dbReference type="EMBL" id="JAJPWV010000005">
    <property type="protein sequence ID" value="MCD8742195.1"/>
    <property type="molecule type" value="Genomic_DNA"/>
</dbReference>
<organism evidence="4 5">
    <name type="scientific">Mucilaginibacter roseus</name>
    <dbReference type="NCBI Taxonomy" id="1528868"/>
    <lineage>
        <taxon>Bacteria</taxon>
        <taxon>Pseudomonadati</taxon>
        <taxon>Bacteroidota</taxon>
        <taxon>Sphingobacteriia</taxon>
        <taxon>Sphingobacteriales</taxon>
        <taxon>Sphingobacteriaceae</taxon>
        <taxon>Mucilaginibacter</taxon>
    </lineage>
</organism>
<dbReference type="RefSeq" id="WP_232178754.1">
    <property type="nucleotide sequence ID" value="NZ_JAJPWV010000005.1"/>
</dbReference>
<proteinExistence type="inferred from homology"/>
<keyword evidence="5" id="KW-1185">Reference proteome</keyword>
<dbReference type="Pfam" id="PF00106">
    <property type="entry name" value="adh_short"/>
    <property type="match status" value="1"/>
</dbReference>
<evidence type="ECO:0000256" key="1">
    <source>
        <dbReference type="ARBA" id="ARBA00006484"/>
    </source>
</evidence>
<dbReference type="InterPro" id="IPR036291">
    <property type="entry name" value="NAD(P)-bd_dom_sf"/>
</dbReference>
<sequence length="255" mass="27392">MALNENNQVYAPTVVNGLSIIITGGTTGIGRATALLLASHGANVFINGTDQQHLDDVLKDVASAGFTGSVNGIIADLATEEGIKQLFKEANAHLNGIDVFINNAALAYQGVSDGNYSEWHKVVNTNLTGYIACTHIALAQMKEKKRGHIINVGSMSADVREKDSSVYVATKSAIQGFTESLRKEVNEQGIKVTLIEPGAVGTDMQPVSVPDQQKQQENLEMLKAEDIANVILFALSQPERCDIVDIKVKPHLQII</sequence>
<dbReference type="Gene3D" id="3.40.50.720">
    <property type="entry name" value="NAD(P)-binding Rossmann-like Domain"/>
    <property type="match status" value="1"/>
</dbReference>
<dbReference type="InterPro" id="IPR020904">
    <property type="entry name" value="Sc_DH/Rdtase_CS"/>
</dbReference>
<dbReference type="InterPro" id="IPR002347">
    <property type="entry name" value="SDR_fam"/>
</dbReference>
<evidence type="ECO:0000256" key="3">
    <source>
        <dbReference type="RuleBase" id="RU000363"/>
    </source>
</evidence>
<evidence type="ECO:0000313" key="4">
    <source>
        <dbReference type="EMBL" id="MCD8742195.1"/>
    </source>
</evidence>
<accession>A0ABS8U509</accession>
<dbReference type="Proteomes" id="UP001199919">
    <property type="component" value="Unassembled WGS sequence"/>
</dbReference>
<dbReference type="PANTHER" id="PTHR43115">
    <property type="entry name" value="DEHYDROGENASE/REDUCTASE SDR FAMILY MEMBER 11"/>
    <property type="match status" value="1"/>
</dbReference>
<dbReference type="PROSITE" id="PS00061">
    <property type="entry name" value="ADH_SHORT"/>
    <property type="match status" value="1"/>
</dbReference>
<comment type="similarity">
    <text evidence="1 3">Belongs to the short-chain dehydrogenases/reductases (SDR) family.</text>
</comment>
<keyword evidence="2" id="KW-0560">Oxidoreductase</keyword>
<evidence type="ECO:0000256" key="2">
    <source>
        <dbReference type="ARBA" id="ARBA00023002"/>
    </source>
</evidence>
<dbReference type="PRINTS" id="PR00081">
    <property type="entry name" value="GDHRDH"/>
</dbReference>
<dbReference type="SUPFAM" id="SSF51735">
    <property type="entry name" value="NAD(P)-binding Rossmann-fold domains"/>
    <property type="match status" value="1"/>
</dbReference>
<reference evidence="4 5" key="1">
    <citation type="submission" date="2021-12" db="EMBL/GenBank/DDBJ databases">
        <title>Mucilaginibacter roseus genome.</title>
        <authorList>
            <person name="Ferreira J.R."/>
            <person name="Newman J.D."/>
        </authorList>
    </citation>
    <scope>NUCLEOTIDE SEQUENCE [LARGE SCALE GENOMIC DNA]</scope>
    <source>
        <strain evidence="4 5">LMG 28454</strain>
    </source>
</reference>